<protein>
    <submittedName>
        <fullName evidence="4">Autotransporter strand-loop-strand O-heptosyltransferase</fullName>
    </submittedName>
</protein>
<evidence type="ECO:0000313" key="5">
    <source>
        <dbReference type="Proteomes" id="UP000184404"/>
    </source>
</evidence>
<dbReference type="GO" id="GO:0009244">
    <property type="term" value="P:lipopolysaccharide core region biosynthetic process"/>
    <property type="evidence" value="ECO:0007669"/>
    <property type="project" value="TreeGrafter"/>
</dbReference>
<dbReference type="Gene3D" id="3.40.50.2000">
    <property type="entry name" value="Glycogen Phosphorylase B"/>
    <property type="match status" value="1"/>
</dbReference>
<dbReference type="STRING" id="1123243.SAMN02745190_02371"/>
<evidence type="ECO:0000313" key="4">
    <source>
        <dbReference type="EMBL" id="SHF31446.1"/>
    </source>
</evidence>
<dbReference type="SUPFAM" id="SSF53756">
    <property type="entry name" value="UDP-Glycosyltransferase/glycogen phosphorylase"/>
    <property type="match status" value="1"/>
</dbReference>
<proteinExistence type="predicted"/>
<dbReference type="NCBIfam" id="TIGR04414">
    <property type="entry name" value="hepto_Aah_TibC"/>
    <property type="match status" value="1"/>
</dbReference>
<dbReference type="Pfam" id="PF01075">
    <property type="entry name" value="Glyco_transf_9"/>
    <property type="match status" value="1"/>
</dbReference>
<keyword evidence="2 4" id="KW-0808">Transferase</keyword>
<organism evidence="4 5">
    <name type="scientific">Schwartzia succinivorans DSM 10502</name>
    <dbReference type="NCBI Taxonomy" id="1123243"/>
    <lineage>
        <taxon>Bacteria</taxon>
        <taxon>Bacillati</taxon>
        <taxon>Bacillota</taxon>
        <taxon>Negativicutes</taxon>
        <taxon>Selenomonadales</taxon>
        <taxon>Selenomonadaceae</taxon>
        <taxon>Schwartzia</taxon>
    </lineage>
</organism>
<keyword evidence="5" id="KW-1185">Reference proteome</keyword>
<dbReference type="PANTHER" id="PTHR30160">
    <property type="entry name" value="TETRAACYLDISACCHARIDE 4'-KINASE-RELATED"/>
    <property type="match status" value="1"/>
</dbReference>
<dbReference type="EMBL" id="FQUG01000013">
    <property type="protein sequence ID" value="SHF31446.1"/>
    <property type="molecule type" value="Genomic_DNA"/>
</dbReference>
<evidence type="ECO:0000256" key="1">
    <source>
        <dbReference type="ARBA" id="ARBA00022676"/>
    </source>
</evidence>
<dbReference type="GO" id="GO:0005829">
    <property type="term" value="C:cytosol"/>
    <property type="evidence" value="ECO:0007669"/>
    <property type="project" value="TreeGrafter"/>
</dbReference>
<feature type="domain" description="Autotransproter heptosyltransferase TibC/BAHTCr-like N-terminal" evidence="3">
    <location>
        <begin position="46"/>
        <end position="107"/>
    </location>
</feature>
<name>A0A1M5AMP1_9FIRM</name>
<dbReference type="InterPro" id="IPR030929">
    <property type="entry name" value="Aah/TibC-like"/>
</dbReference>
<dbReference type="InterPro" id="IPR051199">
    <property type="entry name" value="LPS_LOS_Heptosyltrfase"/>
</dbReference>
<reference evidence="4 5" key="1">
    <citation type="submission" date="2016-11" db="EMBL/GenBank/DDBJ databases">
        <authorList>
            <person name="Jaros S."/>
            <person name="Januszkiewicz K."/>
            <person name="Wedrychowicz H."/>
        </authorList>
    </citation>
    <scope>NUCLEOTIDE SEQUENCE [LARGE SCALE GENOMIC DNA]</scope>
    <source>
        <strain evidence="4 5">DSM 10502</strain>
    </source>
</reference>
<sequence length="414" mass="47363">MEDRFPIRIFKCSNENYPQTLMSAWLKKFQEIAEPPETILGETEFEGLRIDFNCGLRMQIPNLGEDTLRVVIGNADSEEIYFDEDVSGVILVSFEKFFIPWQIEIFFQGTQIFSHTFNPMGMEVFFKFPSAAIGDAIALLPYVSDFIRRLKCKPIVSMAANLRDIAKRYYPDLVFADARSDKTYASYFVGTWMNFLAGASVDSRLMPMEIIGKTVLGTPYTLQTVRYIPTKSRAIQEPYVCIGVQASGTWKGWHHPRGWDEVVAYLKDAGYRVLCIDRDRENVYEGISSKIPAEAEDFTGDIPLIERINLLAYADFFVGLSSGLSWLAHAAGCPVVMISGFTLPWFEFDTPYRVQNFTKCHGCFNDVRAEWVHVQHCPYHRGTDRAFECSRSISPQQVIMTIERLRHDLSNENK</sequence>
<evidence type="ECO:0000259" key="3">
    <source>
        <dbReference type="Pfam" id="PF21129"/>
    </source>
</evidence>
<dbReference type="AlphaFoldDB" id="A0A1M5AMP1"/>
<dbReference type="Proteomes" id="UP000184404">
    <property type="component" value="Unassembled WGS sequence"/>
</dbReference>
<dbReference type="CDD" id="cd03789">
    <property type="entry name" value="GT9_LPS_heptosyltransferase"/>
    <property type="match status" value="1"/>
</dbReference>
<dbReference type="InterPro" id="IPR049327">
    <property type="entry name" value="TibC/BAHTCr-like_N"/>
</dbReference>
<dbReference type="GO" id="GO:0008713">
    <property type="term" value="F:ADP-heptose-lipopolysaccharide heptosyltransferase activity"/>
    <property type="evidence" value="ECO:0007669"/>
    <property type="project" value="TreeGrafter"/>
</dbReference>
<keyword evidence="1" id="KW-0328">Glycosyltransferase</keyword>
<accession>A0A1M5AMP1</accession>
<evidence type="ECO:0000256" key="2">
    <source>
        <dbReference type="ARBA" id="ARBA00022679"/>
    </source>
</evidence>
<dbReference type="InterPro" id="IPR002201">
    <property type="entry name" value="Glyco_trans_9"/>
</dbReference>
<gene>
    <name evidence="4" type="ORF">SAMN02745190_02371</name>
</gene>
<dbReference type="Pfam" id="PF21129">
    <property type="entry name" value="TibC_1st"/>
    <property type="match status" value="1"/>
</dbReference>